<dbReference type="InterPro" id="IPR042338">
    <property type="entry name" value="TNFSF4"/>
</dbReference>
<reference evidence="16" key="1">
    <citation type="submission" date="2023-09" db="UniProtKB">
        <authorList>
            <consortium name="Ensembl"/>
        </authorList>
    </citation>
    <scope>IDENTIFICATION</scope>
</reference>
<evidence type="ECO:0000256" key="5">
    <source>
        <dbReference type="ARBA" id="ARBA00022692"/>
    </source>
</evidence>
<dbReference type="GO" id="GO:0016020">
    <property type="term" value="C:membrane"/>
    <property type="evidence" value="ECO:0007669"/>
    <property type="project" value="UniProtKB-SubCell"/>
</dbReference>
<dbReference type="Gene3D" id="2.60.120.40">
    <property type="match status" value="1"/>
</dbReference>
<evidence type="ECO:0000313" key="16">
    <source>
        <dbReference type="Ensembl" id="ENSCCNP00000010845.1"/>
    </source>
</evidence>
<evidence type="ECO:0000256" key="14">
    <source>
        <dbReference type="SAM" id="Phobius"/>
    </source>
</evidence>
<comment type="function">
    <text evidence="11">Cytokine that binds to TNFRSF4. Co-stimulates T-cell proliferation and cytokine production.</text>
</comment>
<evidence type="ECO:0000256" key="8">
    <source>
        <dbReference type="ARBA" id="ARBA00023136"/>
    </source>
</evidence>
<name>A0A8C0WIS9_CASCN</name>
<dbReference type="Ensembl" id="ENSCCNT00000014213.1">
    <property type="protein sequence ID" value="ENSCCNP00000010845.1"/>
    <property type="gene ID" value="ENSCCNG00000011262.1"/>
</dbReference>
<dbReference type="GO" id="GO:0006954">
    <property type="term" value="P:inflammatory response"/>
    <property type="evidence" value="ECO:0007669"/>
    <property type="project" value="TreeGrafter"/>
</dbReference>
<organism evidence="16">
    <name type="scientific">Castor canadensis</name>
    <name type="common">American beaver</name>
    <dbReference type="NCBI Taxonomy" id="51338"/>
    <lineage>
        <taxon>Eukaryota</taxon>
        <taxon>Metazoa</taxon>
        <taxon>Chordata</taxon>
        <taxon>Craniata</taxon>
        <taxon>Vertebrata</taxon>
        <taxon>Euteleostomi</taxon>
        <taxon>Mammalia</taxon>
        <taxon>Eutheria</taxon>
        <taxon>Euarchontoglires</taxon>
        <taxon>Glires</taxon>
        <taxon>Rodentia</taxon>
        <taxon>Castorimorpha</taxon>
        <taxon>Castoridae</taxon>
        <taxon>Castor</taxon>
    </lineage>
</organism>
<evidence type="ECO:0000256" key="2">
    <source>
        <dbReference type="ARBA" id="ARBA00008670"/>
    </source>
</evidence>
<dbReference type="PANTHER" id="PTHR17534:SF4">
    <property type="entry name" value="TUMOR NECROSIS FACTOR LIGAND SUPERFAMILY MEMBER 4"/>
    <property type="match status" value="1"/>
</dbReference>
<keyword evidence="9" id="KW-1015">Disulfide bond</keyword>
<comment type="similarity">
    <text evidence="2">Belongs to the tumor necrosis factor family.</text>
</comment>
<dbReference type="InterPro" id="IPR008983">
    <property type="entry name" value="Tumour_necrosis_fac-like_dom"/>
</dbReference>
<feature type="domain" description="THD" evidence="15">
    <location>
        <begin position="56"/>
        <end position="170"/>
    </location>
</feature>
<evidence type="ECO:0000256" key="9">
    <source>
        <dbReference type="ARBA" id="ARBA00023157"/>
    </source>
</evidence>
<dbReference type="GO" id="GO:0005615">
    <property type="term" value="C:extracellular space"/>
    <property type="evidence" value="ECO:0007669"/>
    <property type="project" value="UniProtKB-KW"/>
</dbReference>
<evidence type="ECO:0000256" key="4">
    <source>
        <dbReference type="ARBA" id="ARBA00022514"/>
    </source>
</evidence>
<dbReference type="AlphaFoldDB" id="A0A8C0WIS9"/>
<evidence type="ECO:0000259" key="15">
    <source>
        <dbReference type="PROSITE" id="PS50049"/>
    </source>
</evidence>
<evidence type="ECO:0000256" key="10">
    <source>
        <dbReference type="ARBA" id="ARBA00023180"/>
    </source>
</evidence>
<evidence type="ECO:0000256" key="7">
    <source>
        <dbReference type="ARBA" id="ARBA00022989"/>
    </source>
</evidence>
<keyword evidence="6" id="KW-0735">Signal-anchor</keyword>
<gene>
    <name evidence="16" type="primary">Tnfsf4</name>
</gene>
<dbReference type="FunFam" id="2.60.120.40:FF:000025">
    <property type="entry name" value="tumor necrosis factor ligand superfamily member 4"/>
    <property type="match status" value="1"/>
</dbReference>
<evidence type="ECO:0000256" key="3">
    <source>
        <dbReference type="ARBA" id="ARBA00011233"/>
    </source>
</evidence>
<dbReference type="GO" id="GO:0001819">
    <property type="term" value="P:positive regulation of cytokine production"/>
    <property type="evidence" value="ECO:0007669"/>
    <property type="project" value="TreeGrafter"/>
</dbReference>
<dbReference type="PROSITE" id="PS50049">
    <property type="entry name" value="THD_2"/>
    <property type="match status" value="1"/>
</dbReference>
<keyword evidence="10" id="KW-0325">Glycoprotein</keyword>
<dbReference type="GO" id="GO:0005164">
    <property type="term" value="F:tumor necrosis factor receptor binding"/>
    <property type="evidence" value="ECO:0007669"/>
    <property type="project" value="InterPro"/>
</dbReference>
<keyword evidence="7 14" id="KW-1133">Transmembrane helix</keyword>
<evidence type="ECO:0000256" key="11">
    <source>
        <dbReference type="ARBA" id="ARBA00056725"/>
    </source>
</evidence>
<dbReference type="InterPro" id="IPR006052">
    <property type="entry name" value="TNF_dom"/>
</dbReference>
<feature type="transmembrane region" description="Helical" evidence="14">
    <location>
        <begin position="24"/>
        <end position="49"/>
    </location>
</feature>
<dbReference type="PANTHER" id="PTHR17534">
    <property type="entry name" value="OX40 LIGAND"/>
    <property type="match status" value="1"/>
</dbReference>
<evidence type="ECO:0000256" key="6">
    <source>
        <dbReference type="ARBA" id="ARBA00022968"/>
    </source>
</evidence>
<dbReference type="SUPFAM" id="SSF49842">
    <property type="entry name" value="TNF-like"/>
    <property type="match status" value="1"/>
</dbReference>
<keyword evidence="5 14" id="KW-0812">Transmembrane</keyword>
<comment type="subunit">
    <text evidence="3">Homotrimer.</text>
</comment>
<keyword evidence="8 14" id="KW-0472">Membrane</keyword>
<dbReference type="GO" id="GO:0042102">
    <property type="term" value="P:positive regulation of T cell proliferation"/>
    <property type="evidence" value="ECO:0007669"/>
    <property type="project" value="TreeGrafter"/>
</dbReference>
<evidence type="ECO:0000256" key="12">
    <source>
        <dbReference type="ARBA" id="ARBA00073977"/>
    </source>
</evidence>
<sequence length="193" mass="21733">MEGVQPLNENVGNVPRSRCKWNKLLLVASGIQGLGLVLCLTYICLHFYYPQVQYPPIQSIGVQLTRCEERVFLITAPNEAETMKVTNNSIIISCDGFYLISLKGFFFQEVEINLHYRRGRKPILISSKDRRVNFTTVIFLAFKDKVYLNVNTHNTSCEHLQMNGGELILIQQNPGGFCASGFDGSISNQAPVQ</sequence>
<proteinExistence type="inferred from homology"/>
<evidence type="ECO:0000256" key="1">
    <source>
        <dbReference type="ARBA" id="ARBA00004606"/>
    </source>
</evidence>
<dbReference type="GO" id="GO:0006955">
    <property type="term" value="P:immune response"/>
    <property type="evidence" value="ECO:0007669"/>
    <property type="project" value="InterPro"/>
</dbReference>
<comment type="subcellular location">
    <subcellularLocation>
        <location evidence="1">Membrane</location>
        <topology evidence="1">Single-pass type II membrane protein</topology>
    </subcellularLocation>
</comment>
<dbReference type="SMART" id="SM00207">
    <property type="entry name" value="TNF"/>
    <property type="match status" value="1"/>
</dbReference>
<protein>
    <recommendedName>
        <fullName evidence="12">Tumor necrosis factor ligand superfamily member 4</fullName>
    </recommendedName>
    <alternativeName>
        <fullName evidence="13">OX40 ligand</fullName>
    </alternativeName>
</protein>
<dbReference type="GO" id="GO:0005125">
    <property type="term" value="F:cytokine activity"/>
    <property type="evidence" value="ECO:0007669"/>
    <property type="project" value="UniProtKB-KW"/>
</dbReference>
<evidence type="ECO:0000256" key="13">
    <source>
        <dbReference type="ARBA" id="ARBA00078585"/>
    </source>
</evidence>
<keyword evidence="4" id="KW-0202">Cytokine</keyword>
<accession>A0A8C0WIS9</accession>